<gene>
    <name evidence="2" type="ORF">RM555_14255</name>
</gene>
<dbReference type="EMBL" id="JAVRFL010000014">
    <property type="protein sequence ID" value="MDT0530150.1"/>
    <property type="molecule type" value="Genomic_DNA"/>
</dbReference>
<evidence type="ECO:0000313" key="2">
    <source>
        <dbReference type="EMBL" id="MDT0530150.1"/>
    </source>
</evidence>
<protein>
    <recommendedName>
        <fullName evidence="4">SH3 domain-containing protein</fullName>
    </recommendedName>
</protein>
<evidence type="ECO:0000256" key="1">
    <source>
        <dbReference type="SAM" id="SignalP"/>
    </source>
</evidence>
<accession>A0ABU2WX79</accession>
<keyword evidence="1" id="KW-0732">Signal</keyword>
<organism evidence="2 3">
    <name type="scientific">Micromonospora reichwaldensis</name>
    <dbReference type="NCBI Taxonomy" id="3075516"/>
    <lineage>
        <taxon>Bacteria</taxon>
        <taxon>Bacillati</taxon>
        <taxon>Actinomycetota</taxon>
        <taxon>Actinomycetes</taxon>
        <taxon>Micromonosporales</taxon>
        <taxon>Micromonosporaceae</taxon>
        <taxon>Micromonospora</taxon>
    </lineage>
</organism>
<feature type="chain" id="PRO_5046117954" description="SH3 domain-containing protein" evidence="1">
    <location>
        <begin position="30"/>
        <end position="115"/>
    </location>
</feature>
<proteinExistence type="predicted"/>
<name>A0ABU2WX79_9ACTN</name>
<keyword evidence="3" id="KW-1185">Reference proteome</keyword>
<evidence type="ECO:0000313" key="3">
    <source>
        <dbReference type="Proteomes" id="UP001180973"/>
    </source>
</evidence>
<sequence>MTMKTVSKIALTVALAPGMTLAVQAPANAAYSTQCATGTVESLANNLPIRASYSTSASVLEWGQMGDRFSCYRNQWALGSRYTACGVSQANGWLHVITNNGMSDGWAYMTCLEDV</sequence>
<comment type="caution">
    <text evidence="2">The sequence shown here is derived from an EMBL/GenBank/DDBJ whole genome shotgun (WGS) entry which is preliminary data.</text>
</comment>
<dbReference type="RefSeq" id="WP_311412177.1">
    <property type="nucleotide sequence ID" value="NZ_JAVRFL010000014.1"/>
</dbReference>
<evidence type="ECO:0008006" key="4">
    <source>
        <dbReference type="Google" id="ProtNLM"/>
    </source>
</evidence>
<reference evidence="2" key="1">
    <citation type="submission" date="2023-09" db="EMBL/GenBank/DDBJ databases">
        <title>30 novel species of actinomycetes from the DSMZ collection.</title>
        <authorList>
            <person name="Nouioui I."/>
        </authorList>
    </citation>
    <scope>NUCLEOTIDE SEQUENCE</scope>
    <source>
        <strain evidence="2">DSM 115977</strain>
    </source>
</reference>
<dbReference type="Proteomes" id="UP001180973">
    <property type="component" value="Unassembled WGS sequence"/>
</dbReference>
<feature type="signal peptide" evidence="1">
    <location>
        <begin position="1"/>
        <end position="29"/>
    </location>
</feature>